<dbReference type="Gene3D" id="3.90.950.10">
    <property type="match status" value="1"/>
</dbReference>
<evidence type="ECO:0000256" key="2">
    <source>
        <dbReference type="ARBA" id="ARBA00022801"/>
    </source>
</evidence>
<dbReference type="RefSeq" id="WP_189347123.1">
    <property type="nucleotide sequence ID" value="NZ_BMYT01000006.1"/>
</dbReference>
<name>A0ABQ2XLQ5_9BURK</name>
<comment type="similarity">
    <text evidence="1">Belongs to the HAM1 NTPase family.</text>
</comment>
<dbReference type="PANTHER" id="PTHR11067">
    <property type="entry name" value="INOSINE TRIPHOSPHATE PYROPHOSPHATASE/HAM1 PROTEIN"/>
    <property type="match status" value="1"/>
</dbReference>
<proteinExistence type="inferred from homology"/>
<keyword evidence="5" id="KW-1185">Reference proteome</keyword>
<dbReference type="Pfam" id="PF01725">
    <property type="entry name" value="Ham1p_like"/>
    <property type="match status" value="1"/>
</dbReference>
<dbReference type="InterPro" id="IPR002637">
    <property type="entry name" value="RdgB/HAM1"/>
</dbReference>
<reference evidence="5" key="1">
    <citation type="journal article" date="2019" name="Int. J. Syst. Evol. Microbiol.">
        <title>The Global Catalogue of Microorganisms (GCM) 10K type strain sequencing project: providing services to taxonomists for standard genome sequencing and annotation.</title>
        <authorList>
            <consortium name="The Broad Institute Genomics Platform"/>
            <consortium name="The Broad Institute Genome Sequencing Center for Infectious Disease"/>
            <person name="Wu L."/>
            <person name="Ma J."/>
        </authorList>
    </citation>
    <scope>NUCLEOTIDE SEQUENCE [LARGE SCALE GENOMIC DNA]</scope>
    <source>
        <strain evidence="5">KCTC 23916</strain>
    </source>
</reference>
<accession>A0ABQ2XLQ5</accession>
<gene>
    <name evidence="4" type="ORF">GCM10011282_31450</name>
</gene>
<organism evidence="4 5">
    <name type="scientific">Undibacterium macrobrachii</name>
    <dbReference type="NCBI Taxonomy" id="1119058"/>
    <lineage>
        <taxon>Bacteria</taxon>
        <taxon>Pseudomonadati</taxon>
        <taxon>Pseudomonadota</taxon>
        <taxon>Betaproteobacteria</taxon>
        <taxon>Burkholderiales</taxon>
        <taxon>Oxalobacteraceae</taxon>
        <taxon>Undibacterium</taxon>
    </lineage>
</organism>
<comment type="caution">
    <text evidence="4">The sequence shown here is derived from an EMBL/GenBank/DDBJ whole genome shotgun (WGS) entry which is preliminary data.</text>
</comment>
<keyword evidence="3" id="KW-0546">Nucleotide metabolism</keyword>
<dbReference type="SUPFAM" id="SSF52972">
    <property type="entry name" value="ITPase-like"/>
    <property type="match status" value="1"/>
</dbReference>
<sequence>MKLRFISKNPHKIDEVKAILADSNIEVIPVPKSIDEIQTEDVDKLVRDKLLKAFHITGKPVFVEHTGLYIESLNEFPGGLTQIFWDKLEAVRFTELFGQGPNTTLVAKTVIGYCDSKKIHLFEGSIRGTIPSSPKGQQKFQWDCVFIPEGESESFAEMGTIRKNEISMRKIAFDKFKEFLKKVDE</sequence>
<protein>
    <submittedName>
        <fullName evidence="4">Non-canonical purine NTP pyrophosphatase</fullName>
    </submittedName>
</protein>
<dbReference type="PANTHER" id="PTHR11067:SF9">
    <property type="entry name" value="INOSINE TRIPHOSPHATE PYROPHOSPHATASE"/>
    <property type="match status" value="1"/>
</dbReference>
<evidence type="ECO:0000256" key="1">
    <source>
        <dbReference type="ARBA" id="ARBA00008023"/>
    </source>
</evidence>
<dbReference type="Proteomes" id="UP000620127">
    <property type="component" value="Unassembled WGS sequence"/>
</dbReference>
<dbReference type="CDD" id="cd00515">
    <property type="entry name" value="HAM1"/>
    <property type="match status" value="1"/>
</dbReference>
<evidence type="ECO:0000256" key="3">
    <source>
        <dbReference type="ARBA" id="ARBA00023080"/>
    </source>
</evidence>
<evidence type="ECO:0000313" key="5">
    <source>
        <dbReference type="Proteomes" id="UP000620127"/>
    </source>
</evidence>
<evidence type="ECO:0000313" key="4">
    <source>
        <dbReference type="EMBL" id="GGX23072.1"/>
    </source>
</evidence>
<keyword evidence="2" id="KW-0378">Hydrolase</keyword>
<dbReference type="InterPro" id="IPR029001">
    <property type="entry name" value="ITPase-like_fam"/>
</dbReference>
<dbReference type="EMBL" id="BMYT01000006">
    <property type="protein sequence ID" value="GGX23072.1"/>
    <property type="molecule type" value="Genomic_DNA"/>
</dbReference>